<reference evidence="6 7" key="1">
    <citation type="submission" date="2019-08" db="EMBL/GenBank/DDBJ databases">
        <title>Bacillus genomes from the desert of Cuatro Cienegas, Coahuila.</title>
        <authorList>
            <person name="Olmedo-Alvarez G."/>
        </authorList>
    </citation>
    <scope>NUCLEOTIDE SEQUENCE [LARGE SCALE GENOMIC DNA]</scope>
    <source>
        <strain evidence="6 7">CH98b_3T</strain>
    </source>
</reference>
<evidence type="ECO:0000256" key="4">
    <source>
        <dbReference type="HAMAP-Rule" id="MF_01241"/>
    </source>
</evidence>
<dbReference type="GO" id="GO:0006046">
    <property type="term" value="P:N-acetylglucosamine catabolic process"/>
    <property type="evidence" value="ECO:0007669"/>
    <property type="project" value="UniProtKB-UniRule"/>
</dbReference>
<dbReference type="UniPathway" id="UPA00629">
    <property type="reaction ID" value="UER00684"/>
</dbReference>
<dbReference type="NCBIfam" id="TIGR00502">
    <property type="entry name" value="nagB"/>
    <property type="match status" value="1"/>
</dbReference>
<dbReference type="Pfam" id="PF01182">
    <property type="entry name" value="Glucosamine_iso"/>
    <property type="match status" value="1"/>
</dbReference>
<feature type="active site" description="Proton acceptor; for ring-opening step" evidence="4">
    <location>
        <position position="138"/>
    </location>
</feature>
<comment type="function">
    <text evidence="4">Catalyzes the reversible isomerization-deamination of glucosamine 6-phosphate (GlcN6P) to form fructose 6-phosphate (Fru6P) and ammonium ion.</text>
</comment>
<comment type="similarity">
    <text evidence="4">Belongs to the glucosamine/galactosamine-6-phosphate isomerase family. NagB subfamily.</text>
</comment>
<dbReference type="PANTHER" id="PTHR11280:SF5">
    <property type="entry name" value="GLUCOSAMINE-6-PHOSPHATE ISOMERASE"/>
    <property type="match status" value="1"/>
</dbReference>
<dbReference type="GO" id="GO:0005975">
    <property type="term" value="P:carbohydrate metabolic process"/>
    <property type="evidence" value="ECO:0007669"/>
    <property type="project" value="InterPro"/>
</dbReference>
<evidence type="ECO:0000256" key="3">
    <source>
        <dbReference type="ARBA" id="ARBA00023277"/>
    </source>
</evidence>
<feature type="active site" description="Proton acceptor; for enolization step" evidence="4">
    <location>
        <position position="67"/>
    </location>
</feature>
<dbReference type="InterPro" id="IPR004547">
    <property type="entry name" value="Glucosamine6P_isomerase"/>
</dbReference>
<dbReference type="AlphaFoldDB" id="A0A5D4T379"/>
<dbReference type="FunFam" id="3.40.50.1360:FF:000003">
    <property type="entry name" value="Glucosamine-6-phosphate deaminase"/>
    <property type="match status" value="1"/>
</dbReference>
<dbReference type="Gene3D" id="3.40.50.1360">
    <property type="match status" value="1"/>
</dbReference>
<evidence type="ECO:0000256" key="1">
    <source>
        <dbReference type="ARBA" id="ARBA00000644"/>
    </source>
</evidence>
<feature type="domain" description="Glucosamine/galactosamine-6-phosphate isomerase" evidence="5">
    <location>
        <begin position="10"/>
        <end position="224"/>
    </location>
</feature>
<dbReference type="CDD" id="cd01399">
    <property type="entry name" value="GlcN6P_deaminase"/>
    <property type="match status" value="1"/>
</dbReference>
<organism evidence="6 7">
    <name type="scientific">Sutcliffiella horikoshii</name>
    <dbReference type="NCBI Taxonomy" id="79883"/>
    <lineage>
        <taxon>Bacteria</taxon>
        <taxon>Bacillati</taxon>
        <taxon>Bacillota</taxon>
        <taxon>Bacilli</taxon>
        <taxon>Bacillales</taxon>
        <taxon>Bacillaceae</taxon>
        <taxon>Sutcliffiella</taxon>
    </lineage>
</organism>
<keyword evidence="3 4" id="KW-0119">Carbohydrate metabolism</keyword>
<dbReference type="OrthoDB" id="9791139at2"/>
<dbReference type="GO" id="GO:0005737">
    <property type="term" value="C:cytoplasm"/>
    <property type="evidence" value="ECO:0007669"/>
    <property type="project" value="TreeGrafter"/>
</dbReference>
<dbReference type="InterPro" id="IPR018321">
    <property type="entry name" value="Glucosamine6P_isomerase_CS"/>
</dbReference>
<dbReference type="GO" id="GO:0004342">
    <property type="term" value="F:glucosamine-6-phosphate deaminase activity"/>
    <property type="evidence" value="ECO:0007669"/>
    <property type="project" value="UniProtKB-UniRule"/>
</dbReference>
<comment type="pathway">
    <text evidence="4">Amino-sugar metabolism; N-acetylneuraminate degradation; D-fructose 6-phosphate from N-acetylneuraminate: step 5/5.</text>
</comment>
<evidence type="ECO:0000313" key="6">
    <source>
        <dbReference type="EMBL" id="TYS68604.1"/>
    </source>
</evidence>
<comment type="catalytic activity">
    <reaction evidence="1 4">
        <text>alpha-D-glucosamine 6-phosphate + H2O = beta-D-fructose 6-phosphate + NH4(+)</text>
        <dbReference type="Rhea" id="RHEA:12172"/>
        <dbReference type="ChEBI" id="CHEBI:15377"/>
        <dbReference type="ChEBI" id="CHEBI:28938"/>
        <dbReference type="ChEBI" id="CHEBI:57634"/>
        <dbReference type="ChEBI" id="CHEBI:75989"/>
        <dbReference type="EC" id="3.5.99.6"/>
    </reaction>
</comment>
<dbReference type="EC" id="3.5.99.6" evidence="4"/>
<dbReference type="GO" id="GO:0006043">
    <property type="term" value="P:glucosamine catabolic process"/>
    <property type="evidence" value="ECO:0007669"/>
    <property type="project" value="TreeGrafter"/>
</dbReference>
<protein>
    <recommendedName>
        <fullName evidence="4">Glucosamine-6-phosphate deaminase</fullName>
        <ecNumber evidence="4">3.5.99.6</ecNumber>
    </recommendedName>
    <alternativeName>
        <fullName evidence="4">GlcN6P deaminase</fullName>
        <shortName evidence="4">GNPDA</shortName>
    </alternativeName>
    <alternativeName>
        <fullName evidence="4">Glucosamine-6-phosphate isomerase</fullName>
    </alternativeName>
</protein>
<feature type="active site" description="For ring-opening step" evidence="4">
    <location>
        <position position="143"/>
    </location>
</feature>
<dbReference type="EMBL" id="VTET01000010">
    <property type="protein sequence ID" value="TYS68604.1"/>
    <property type="molecule type" value="Genomic_DNA"/>
</dbReference>
<feature type="active site" description="For ring-opening step" evidence="4">
    <location>
        <position position="136"/>
    </location>
</feature>
<sequence>MDIITTPSYEALSKEAASYVSRKVQENPHIVLGLATGSTPTGMYEQLIKNHITLGTSYRNVTTFNLDEYVGMSKKNHNSYYAFMDKHLFQHIDIQNEFTFLPDGMSGDPQKECSLYEEKLSKHGPIDLQILGLGANGHIGFNEPGTSFCSRTHVVELTDSTRKANSRFFKGIEDVPTHAITMGIDSIMNAKEILLLVSGANKKEAFEKLLYGEISEDFPASILKKHPCVKILADQSALDTSSIIA</sequence>
<keyword evidence="2 4" id="KW-0378">Hydrolase</keyword>
<dbReference type="SUPFAM" id="SSF100950">
    <property type="entry name" value="NagB/RpiA/CoA transferase-like"/>
    <property type="match status" value="1"/>
</dbReference>
<evidence type="ECO:0000259" key="5">
    <source>
        <dbReference type="Pfam" id="PF01182"/>
    </source>
</evidence>
<evidence type="ECO:0000313" key="7">
    <source>
        <dbReference type="Proteomes" id="UP000324517"/>
    </source>
</evidence>
<dbReference type="InterPro" id="IPR037171">
    <property type="entry name" value="NagB/RpiA_transferase-like"/>
</dbReference>
<comment type="caution">
    <text evidence="6">The sequence shown here is derived from an EMBL/GenBank/DDBJ whole genome shotgun (WGS) entry which is preliminary data.</text>
</comment>
<dbReference type="GO" id="GO:0042802">
    <property type="term" value="F:identical protein binding"/>
    <property type="evidence" value="ECO:0007669"/>
    <property type="project" value="TreeGrafter"/>
</dbReference>
<name>A0A5D4T379_9BACI</name>
<dbReference type="HAMAP" id="MF_01241">
    <property type="entry name" value="GlcN6P_deamin"/>
    <property type="match status" value="1"/>
</dbReference>
<dbReference type="GO" id="GO:0019262">
    <property type="term" value="P:N-acetylneuraminate catabolic process"/>
    <property type="evidence" value="ECO:0007669"/>
    <property type="project" value="UniProtKB-UniRule"/>
</dbReference>
<proteinExistence type="inferred from homology"/>
<comment type="caution">
    <text evidence="4">Lacks conserved residue(s) required for the propagation of feature annotation.</text>
</comment>
<dbReference type="Proteomes" id="UP000324517">
    <property type="component" value="Unassembled WGS sequence"/>
</dbReference>
<dbReference type="RefSeq" id="WP_148980291.1">
    <property type="nucleotide sequence ID" value="NZ_JBNILM010000010.1"/>
</dbReference>
<dbReference type="PROSITE" id="PS01161">
    <property type="entry name" value="GLC_GALNAC_ISOMERASE"/>
    <property type="match status" value="1"/>
</dbReference>
<accession>A0A5D4T379</accession>
<gene>
    <name evidence="4 6" type="primary">nagB</name>
    <name evidence="6" type="ORF">FZC75_18100</name>
</gene>
<dbReference type="InterPro" id="IPR006148">
    <property type="entry name" value="Glc/Gal-6P_isomerase"/>
</dbReference>
<evidence type="ECO:0000256" key="2">
    <source>
        <dbReference type="ARBA" id="ARBA00022801"/>
    </source>
</evidence>
<dbReference type="PANTHER" id="PTHR11280">
    <property type="entry name" value="GLUCOSAMINE-6-PHOSPHATE ISOMERASE"/>
    <property type="match status" value="1"/>
</dbReference>